<protein>
    <submittedName>
        <fullName evidence="2">Uncharacterized protein</fullName>
    </submittedName>
</protein>
<feature type="compositionally biased region" description="Polar residues" evidence="1">
    <location>
        <begin position="79"/>
        <end position="97"/>
    </location>
</feature>
<feature type="compositionally biased region" description="Low complexity" evidence="1">
    <location>
        <begin position="68"/>
        <end position="78"/>
    </location>
</feature>
<keyword evidence="3" id="KW-1185">Reference proteome</keyword>
<feature type="compositionally biased region" description="Basic and acidic residues" evidence="1">
    <location>
        <begin position="358"/>
        <end position="386"/>
    </location>
</feature>
<feature type="compositionally biased region" description="Low complexity" evidence="1">
    <location>
        <begin position="168"/>
        <end position="180"/>
    </location>
</feature>
<feature type="compositionally biased region" description="Polar residues" evidence="1">
    <location>
        <begin position="583"/>
        <end position="599"/>
    </location>
</feature>
<dbReference type="Proteomes" id="UP000193411">
    <property type="component" value="Unassembled WGS sequence"/>
</dbReference>
<feature type="compositionally biased region" description="Low complexity" evidence="1">
    <location>
        <begin position="539"/>
        <end position="578"/>
    </location>
</feature>
<comment type="caution">
    <text evidence="2">The sequence shown here is derived from an EMBL/GenBank/DDBJ whole genome shotgun (WGS) entry which is preliminary data.</text>
</comment>
<proteinExistence type="predicted"/>
<feature type="region of interest" description="Disordered" evidence="1">
    <location>
        <begin position="720"/>
        <end position="763"/>
    </location>
</feature>
<evidence type="ECO:0000256" key="1">
    <source>
        <dbReference type="SAM" id="MobiDB-lite"/>
    </source>
</evidence>
<dbReference type="EMBL" id="MCFL01000003">
    <property type="protein sequence ID" value="ORZ40338.1"/>
    <property type="molecule type" value="Genomic_DNA"/>
</dbReference>
<name>A0A1Y2I0F4_9FUNG</name>
<evidence type="ECO:0000313" key="3">
    <source>
        <dbReference type="Proteomes" id="UP000193411"/>
    </source>
</evidence>
<feature type="compositionally biased region" description="Polar residues" evidence="1">
    <location>
        <begin position="148"/>
        <end position="163"/>
    </location>
</feature>
<feature type="compositionally biased region" description="Polar residues" evidence="1">
    <location>
        <begin position="474"/>
        <end position="499"/>
    </location>
</feature>
<feature type="region of interest" description="Disordered" evidence="1">
    <location>
        <begin position="308"/>
        <end position="386"/>
    </location>
</feature>
<gene>
    <name evidence="2" type="ORF">BCR44DRAFT_1495738</name>
</gene>
<feature type="compositionally biased region" description="Polar residues" evidence="1">
    <location>
        <begin position="47"/>
        <end position="59"/>
    </location>
</feature>
<feature type="region of interest" description="Disordered" evidence="1">
    <location>
        <begin position="1"/>
        <end position="21"/>
    </location>
</feature>
<feature type="compositionally biased region" description="Basic and acidic residues" evidence="1">
    <location>
        <begin position="188"/>
        <end position="202"/>
    </location>
</feature>
<feature type="region of interest" description="Disordered" evidence="1">
    <location>
        <begin position="43"/>
        <end position="112"/>
    </location>
</feature>
<feature type="compositionally biased region" description="Polar residues" evidence="1">
    <location>
        <begin position="509"/>
        <end position="518"/>
    </location>
</feature>
<feature type="region of interest" description="Disordered" evidence="1">
    <location>
        <begin position="145"/>
        <end position="282"/>
    </location>
</feature>
<accession>A0A1Y2I0F4</accession>
<feature type="compositionally biased region" description="Polar residues" evidence="1">
    <location>
        <begin position="308"/>
        <end position="320"/>
    </location>
</feature>
<dbReference type="AlphaFoldDB" id="A0A1Y2I0F4"/>
<feature type="compositionally biased region" description="Polar residues" evidence="1">
    <location>
        <begin position="1"/>
        <end position="17"/>
    </location>
</feature>
<feature type="compositionally biased region" description="Low complexity" evidence="1">
    <location>
        <begin position="635"/>
        <end position="657"/>
    </location>
</feature>
<feature type="compositionally biased region" description="Low complexity" evidence="1">
    <location>
        <begin position="235"/>
        <end position="277"/>
    </location>
</feature>
<evidence type="ECO:0000313" key="2">
    <source>
        <dbReference type="EMBL" id="ORZ40338.1"/>
    </source>
</evidence>
<reference evidence="2 3" key="1">
    <citation type="submission" date="2016-07" db="EMBL/GenBank/DDBJ databases">
        <title>Pervasive Adenine N6-methylation of Active Genes in Fungi.</title>
        <authorList>
            <consortium name="DOE Joint Genome Institute"/>
            <person name="Mondo S.J."/>
            <person name="Dannebaum R.O."/>
            <person name="Kuo R.C."/>
            <person name="Labutti K."/>
            <person name="Haridas S."/>
            <person name="Kuo A."/>
            <person name="Salamov A."/>
            <person name="Ahrendt S.R."/>
            <person name="Lipzen A."/>
            <person name="Sullivan W."/>
            <person name="Andreopoulos W.B."/>
            <person name="Clum A."/>
            <person name="Lindquist E."/>
            <person name="Daum C."/>
            <person name="Ramamoorthy G.K."/>
            <person name="Gryganskyi A."/>
            <person name="Culley D."/>
            <person name="Magnuson J.K."/>
            <person name="James T.Y."/>
            <person name="O'Malley M.A."/>
            <person name="Stajich J.E."/>
            <person name="Spatafora J.W."/>
            <person name="Visel A."/>
            <person name="Grigoriev I.V."/>
        </authorList>
    </citation>
    <scope>NUCLEOTIDE SEQUENCE [LARGE SCALE GENOMIC DNA]</scope>
    <source>
        <strain evidence="2 3">PL171</strain>
    </source>
</reference>
<feature type="region of interest" description="Disordered" evidence="1">
    <location>
        <begin position="416"/>
        <end position="657"/>
    </location>
</feature>
<feature type="compositionally biased region" description="Low complexity" evidence="1">
    <location>
        <begin position="674"/>
        <end position="698"/>
    </location>
</feature>
<feature type="region of interest" description="Disordered" evidence="1">
    <location>
        <begin position="669"/>
        <end position="705"/>
    </location>
</feature>
<feature type="compositionally biased region" description="Polar residues" evidence="1">
    <location>
        <begin position="624"/>
        <end position="634"/>
    </location>
</feature>
<feature type="compositionally biased region" description="Basic and acidic residues" evidence="1">
    <location>
        <begin position="333"/>
        <end position="349"/>
    </location>
</feature>
<organism evidence="2 3">
    <name type="scientific">Catenaria anguillulae PL171</name>
    <dbReference type="NCBI Taxonomy" id="765915"/>
    <lineage>
        <taxon>Eukaryota</taxon>
        <taxon>Fungi</taxon>
        <taxon>Fungi incertae sedis</taxon>
        <taxon>Blastocladiomycota</taxon>
        <taxon>Blastocladiomycetes</taxon>
        <taxon>Blastocladiales</taxon>
        <taxon>Catenariaceae</taxon>
        <taxon>Catenaria</taxon>
    </lineage>
</organism>
<feature type="compositionally biased region" description="Polar residues" evidence="1">
    <location>
        <begin position="729"/>
        <end position="752"/>
    </location>
</feature>
<sequence>MSSQPSSSTRNLPQSDAMNRLDVVPDYENLLILDKSDESLFEHVDLEQQNQHQDSQHSLSAFPHPRSRSSTGNSPSSTIMKGSNNILSTRQPLQDGTNNRERQASNSLAPAPVRLAQAQVSLSWTDILRPLMDDDSHRLDTITAPLGVQNQPQQTAALSSGQDKPQDLSSSGNSKLSASAPASRAGTIRRERSRSPNRDRAHSHATQQPPSTVLGVLADGRVASPKVSTRRERSPSTSPSPDTSMTQTTQTMPIPKAFVQQQPQNSTQTQQQQQQQSGALTLESRTQVSTALDREQYQQSQMPANINTAKSSSTQNSLLQTNNNSTPPSPTSSRRDYSKEIQPKVDTWRVESPTARRRAQEAAEREAQRQREEQAQREMEEFHRQQLERMREAERRRKVDVETHVCSLDFLVSVGTEEKQPVEPPSPTVKQVQPKVDTWWREGRPRSPTMERANRPQLAILSNDQQQQQAAASPATSESGAQAGASTTSPSRTRKTWGTTAAPGVGTKSPVSSNTNRNAPIDADSEARQQPSPKPAVNQQQQQHQQQTQSQSGRQQQQPQQVLQRPPSPQQSRQSLARPPSPTQSRSVMPNNLTVNVNHASDESNSTSPPSPNRKPRSPRPTNLTIETTQHPTLSRQAAQQQAASSPKSASLSRASARKVASQLSETLDSAVVASASSPTTRTSPSRSRTTSANPTTTQLDESHGPTRAFLQQQSQHILNDQVAPPSPTTSSSKRQLSSTLLVPQSPGGTMQRSRKSSSASASNVSFAADGSAGAAAASMLRKQQRELGTVTNMGAAGGPPAVLTLQARSWRSYLMREGAYVALLAVFLLLAFDTLAGDYGHGYKVGCVKIARHLSNTGEVVCHD</sequence>
<dbReference type="OrthoDB" id="5587832at2759"/>